<dbReference type="PANTHER" id="PTHR32196">
    <property type="entry name" value="ABC TRANSPORTER PERMEASE PROTEIN YPHD-RELATED-RELATED"/>
    <property type="match status" value="1"/>
</dbReference>
<protein>
    <submittedName>
        <fullName evidence="7">ABC transporter permease</fullName>
    </submittedName>
</protein>
<proteinExistence type="predicted"/>
<feature type="transmembrane region" description="Helical" evidence="6">
    <location>
        <begin position="258"/>
        <end position="288"/>
    </location>
</feature>
<evidence type="ECO:0000256" key="2">
    <source>
        <dbReference type="ARBA" id="ARBA00022475"/>
    </source>
</evidence>
<keyword evidence="3 6" id="KW-0812">Transmembrane</keyword>
<dbReference type="Pfam" id="PF02653">
    <property type="entry name" value="BPD_transp_2"/>
    <property type="match status" value="1"/>
</dbReference>
<sequence length="325" mass="34270">MMINSKEITIAKNPLSIFKREGIGVLFILIIMFLFLSVSSPTFLSVENISNLLLQSVFVMIVAFGTMFVLSMGGIDLSVGSVLGLCGGVTGWLMMSGTNMWIAILAGMILGALIGAFNGLVITKLRISPFLATFAMLYIARGLLFLLTSEDPIRNLSTPGFKFLAQGSFLGIPMAVVITFIVFVICHFLFHSTSFGRRVIAVGSNKEASHLSGISTDSVKIRVYALSGLLAAVAGILLTSRLTSVQPLMGDAYELDAIAAAVIGGTSMFGGKGSVVGVVGGAVILALVSNGLDLLAVNQFYRLIITGLIIVIAVGAERFTSVKTN</sequence>
<dbReference type="InterPro" id="IPR001851">
    <property type="entry name" value="ABC_transp_permease"/>
</dbReference>
<keyword evidence="8" id="KW-1185">Reference proteome</keyword>
<feature type="transmembrane region" description="Helical" evidence="6">
    <location>
        <begin position="101"/>
        <end position="123"/>
    </location>
</feature>
<feature type="transmembrane region" description="Helical" evidence="6">
    <location>
        <begin position="221"/>
        <end position="238"/>
    </location>
</feature>
<keyword evidence="5 6" id="KW-0472">Membrane</keyword>
<organism evidence="7 8">
    <name type="scientific">Metabacillus rhizosphaerae</name>
    <dbReference type="NCBI Taxonomy" id="3117747"/>
    <lineage>
        <taxon>Bacteria</taxon>
        <taxon>Bacillati</taxon>
        <taxon>Bacillota</taxon>
        <taxon>Bacilli</taxon>
        <taxon>Bacillales</taxon>
        <taxon>Bacillaceae</taxon>
        <taxon>Metabacillus</taxon>
    </lineage>
</organism>
<dbReference type="Proteomes" id="UP001368328">
    <property type="component" value="Chromosome"/>
</dbReference>
<evidence type="ECO:0000313" key="8">
    <source>
        <dbReference type="Proteomes" id="UP001368328"/>
    </source>
</evidence>
<accession>A0ABZ2MSY7</accession>
<evidence type="ECO:0000256" key="3">
    <source>
        <dbReference type="ARBA" id="ARBA00022692"/>
    </source>
</evidence>
<evidence type="ECO:0000256" key="5">
    <source>
        <dbReference type="ARBA" id="ARBA00023136"/>
    </source>
</evidence>
<feature type="transmembrane region" description="Helical" evidence="6">
    <location>
        <begin position="52"/>
        <end position="70"/>
    </location>
</feature>
<keyword evidence="4 6" id="KW-1133">Transmembrane helix</keyword>
<dbReference type="PANTHER" id="PTHR32196:SF72">
    <property type="entry name" value="RIBOSE IMPORT PERMEASE PROTEIN RBSC"/>
    <property type="match status" value="1"/>
</dbReference>
<feature type="transmembrane region" description="Helical" evidence="6">
    <location>
        <begin position="169"/>
        <end position="190"/>
    </location>
</feature>
<dbReference type="CDD" id="cd06579">
    <property type="entry name" value="TM_PBP1_transp_AraH_like"/>
    <property type="match status" value="1"/>
</dbReference>
<keyword evidence="2" id="KW-1003">Cell membrane</keyword>
<feature type="transmembrane region" description="Helical" evidence="6">
    <location>
        <begin position="300"/>
        <end position="319"/>
    </location>
</feature>
<evidence type="ECO:0000256" key="4">
    <source>
        <dbReference type="ARBA" id="ARBA00022989"/>
    </source>
</evidence>
<name>A0ABZ2MSY7_9BACI</name>
<comment type="subcellular location">
    <subcellularLocation>
        <location evidence="1">Cell membrane</location>
        <topology evidence="1">Multi-pass membrane protein</topology>
    </subcellularLocation>
</comment>
<gene>
    <name evidence="7" type="ORF">WCV66_25335</name>
</gene>
<evidence type="ECO:0000256" key="6">
    <source>
        <dbReference type="SAM" id="Phobius"/>
    </source>
</evidence>
<reference evidence="7 8" key="1">
    <citation type="submission" date="2024-02" db="EMBL/GenBank/DDBJ databases">
        <title>Seven novel Bacillus-like species.</title>
        <authorList>
            <person name="Liu G."/>
        </authorList>
    </citation>
    <scope>NUCLEOTIDE SEQUENCE [LARGE SCALE GENOMIC DNA]</scope>
    <source>
        <strain evidence="7 8">FJAT-53654</strain>
    </source>
</reference>
<dbReference type="RefSeq" id="WP_338787356.1">
    <property type="nucleotide sequence ID" value="NZ_CP147403.1"/>
</dbReference>
<feature type="transmembrane region" description="Helical" evidence="6">
    <location>
        <begin position="21"/>
        <end position="40"/>
    </location>
</feature>
<dbReference type="EMBL" id="CP147403">
    <property type="protein sequence ID" value="WXB88476.1"/>
    <property type="molecule type" value="Genomic_DNA"/>
</dbReference>
<evidence type="ECO:0000256" key="1">
    <source>
        <dbReference type="ARBA" id="ARBA00004651"/>
    </source>
</evidence>
<feature type="transmembrane region" description="Helical" evidence="6">
    <location>
        <begin position="77"/>
        <end position="95"/>
    </location>
</feature>
<evidence type="ECO:0000313" key="7">
    <source>
        <dbReference type="EMBL" id="WXB88476.1"/>
    </source>
</evidence>
<feature type="transmembrane region" description="Helical" evidence="6">
    <location>
        <begin position="130"/>
        <end position="149"/>
    </location>
</feature>